<gene>
    <name evidence="1" type="ORF">NCS57_01078900</name>
</gene>
<name>A0ACC0QRC9_9HYPO</name>
<evidence type="ECO:0000313" key="2">
    <source>
        <dbReference type="Proteomes" id="UP001065298"/>
    </source>
</evidence>
<dbReference type="EMBL" id="CM046510">
    <property type="protein sequence ID" value="KAI8660999.1"/>
    <property type="molecule type" value="Genomic_DNA"/>
</dbReference>
<accession>A0ACC0QRC9</accession>
<dbReference type="Proteomes" id="UP001065298">
    <property type="component" value="Chromosome 8"/>
</dbReference>
<evidence type="ECO:0000313" key="1">
    <source>
        <dbReference type="EMBL" id="KAI8660999.1"/>
    </source>
</evidence>
<protein>
    <submittedName>
        <fullName evidence="1">Uncharacterized protein</fullName>
    </submittedName>
</protein>
<organism evidence="1 2">
    <name type="scientific">Fusarium keratoplasticum</name>
    <dbReference type="NCBI Taxonomy" id="1328300"/>
    <lineage>
        <taxon>Eukaryota</taxon>
        <taxon>Fungi</taxon>
        <taxon>Dikarya</taxon>
        <taxon>Ascomycota</taxon>
        <taxon>Pezizomycotina</taxon>
        <taxon>Sordariomycetes</taxon>
        <taxon>Hypocreomycetidae</taxon>
        <taxon>Hypocreales</taxon>
        <taxon>Nectriaceae</taxon>
        <taxon>Fusarium</taxon>
        <taxon>Fusarium solani species complex</taxon>
    </lineage>
</organism>
<sequence>MQSGGTTSTTASSTHPSKTSQQRSISTMASFHRGNTLAAEGDRPAEQPEGSSKNAIQSPTVDAARNMEPVLFKKPILDLSPVVTRNTLEDFAELTPGLDQVLLGRLNESENPQPSNHIRETDDEDPLMSWADLFDGTYSPWYEYRDAGCFGYVCPPAWDGLDFDWSSRVRGHNVEFQGIKDLEGAAIFALARVVPLIQKMEATTKLEEVD</sequence>
<comment type="caution">
    <text evidence="1">The sequence shown here is derived from an EMBL/GenBank/DDBJ whole genome shotgun (WGS) entry which is preliminary data.</text>
</comment>
<reference evidence="1" key="1">
    <citation type="submission" date="2022-06" db="EMBL/GenBank/DDBJ databases">
        <title>Fusarium solani species complex genomes reveal bases of compartmentalisation and animal pathogenesis.</title>
        <authorList>
            <person name="Tsai I.J."/>
        </authorList>
    </citation>
    <scope>NUCLEOTIDE SEQUENCE</scope>
    <source>
        <strain evidence="1">Fu6.1</strain>
    </source>
</reference>
<keyword evidence="2" id="KW-1185">Reference proteome</keyword>
<proteinExistence type="predicted"/>